<organism evidence="1 2">
    <name type="scientific">Mycena metata</name>
    <dbReference type="NCBI Taxonomy" id="1033252"/>
    <lineage>
        <taxon>Eukaryota</taxon>
        <taxon>Fungi</taxon>
        <taxon>Dikarya</taxon>
        <taxon>Basidiomycota</taxon>
        <taxon>Agaricomycotina</taxon>
        <taxon>Agaricomycetes</taxon>
        <taxon>Agaricomycetidae</taxon>
        <taxon>Agaricales</taxon>
        <taxon>Marasmiineae</taxon>
        <taxon>Mycenaceae</taxon>
        <taxon>Mycena</taxon>
    </lineage>
</organism>
<evidence type="ECO:0000313" key="2">
    <source>
        <dbReference type="Proteomes" id="UP001215598"/>
    </source>
</evidence>
<sequence>MAAPTSYESTPRGIDAEGHLWALRPGIQPKLDALRALYTGKKISVGVVCTGGCRGRV</sequence>
<reference evidence="1" key="1">
    <citation type="submission" date="2023-03" db="EMBL/GenBank/DDBJ databases">
        <title>Massive genome expansion in bonnet fungi (Mycena s.s.) driven by repeated elements and novel gene families across ecological guilds.</title>
        <authorList>
            <consortium name="Lawrence Berkeley National Laboratory"/>
            <person name="Harder C.B."/>
            <person name="Miyauchi S."/>
            <person name="Viragh M."/>
            <person name="Kuo A."/>
            <person name="Thoen E."/>
            <person name="Andreopoulos B."/>
            <person name="Lu D."/>
            <person name="Skrede I."/>
            <person name="Drula E."/>
            <person name="Henrissat B."/>
            <person name="Morin E."/>
            <person name="Kohler A."/>
            <person name="Barry K."/>
            <person name="LaButti K."/>
            <person name="Morin E."/>
            <person name="Salamov A."/>
            <person name="Lipzen A."/>
            <person name="Mereny Z."/>
            <person name="Hegedus B."/>
            <person name="Baldrian P."/>
            <person name="Stursova M."/>
            <person name="Weitz H."/>
            <person name="Taylor A."/>
            <person name="Grigoriev I.V."/>
            <person name="Nagy L.G."/>
            <person name="Martin F."/>
            <person name="Kauserud H."/>
        </authorList>
    </citation>
    <scope>NUCLEOTIDE SEQUENCE</scope>
    <source>
        <strain evidence="1">CBHHK182m</strain>
    </source>
</reference>
<protein>
    <submittedName>
        <fullName evidence="1">Uncharacterized protein</fullName>
    </submittedName>
</protein>
<keyword evidence="2" id="KW-1185">Reference proteome</keyword>
<dbReference type="Proteomes" id="UP001215598">
    <property type="component" value="Unassembled WGS sequence"/>
</dbReference>
<gene>
    <name evidence="1" type="ORF">B0H16DRAFT_1524548</name>
</gene>
<proteinExistence type="predicted"/>
<name>A0AAD7JHU6_9AGAR</name>
<evidence type="ECO:0000313" key="1">
    <source>
        <dbReference type="EMBL" id="KAJ7765169.1"/>
    </source>
</evidence>
<dbReference type="AlphaFoldDB" id="A0AAD7JHU6"/>
<accession>A0AAD7JHU6</accession>
<dbReference type="EMBL" id="JARKIB010000026">
    <property type="protein sequence ID" value="KAJ7765169.1"/>
    <property type="molecule type" value="Genomic_DNA"/>
</dbReference>
<comment type="caution">
    <text evidence="1">The sequence shown here is derived from an EMBL/GenBank/DDBJ whole genome shotgun (WGS) entry which is preliminary data.</text>
</comment>